<feature type="region of interest" description="Disordered" evidence="1">
    <location>
        <begin position="641"/>
        <end position="660"/>
    </location>
</feature>
<feature type="transmembrane region" description="Helical" evidence="2">
    <location>
        <begin position="917"/>
        <end position="947"/>
    </location>
</feature>
<dbReference type="Gene3D" id="3.30.2090.10">
    <property type="entry name" value="Multidrug efflux transporter AcrB TolC docking domain, DN and DC subdomains"/>
    <property type="match status" value="2"/>
</dbReference>
<reference evidence="3 4" key="1">
    <citation type="submission" date="2021-01" db="EMBL/GenBank/DDBJ databases">
        <title>Piscinibacter sp. Jin2 Genome sequencing and assembly.</title>
        <authorList>
            <person name="Kim I."/>
        </authorList>
    </citation>
    <scope>NUCLEOTIDE SEQUENCE [LARGE SCALE GENOMIC DNA]</scope>
    <source>
        <strain evidence="3 4">Jin2</strain>
    </source>
</reference>
<comment type="caution">
    <text evidence="3">The sequence shown here is derived from an EMBL/GenBank/DDBJ whole genome shotgun (WGS) entry which is preliminary data.</text>
</comment>
<dbReference type="SUPFAM" id="SSF82714">
    <property type="entry name" value="Multidrug efflux transporter AcrB TolC docking domain, DN and DC subdomains"/>
    <property type="match status" value="2"/>
</dbReference>
<feature type="transmembrane region" description="Helical" evidence="2">
    <location>
        <begin position="1017"/>
        <end position="1039"/>
    </location>
</feature>
<feature type="compositionally biased region" description="Acidic residues" evidence="1">
    <location>
        <begin position="644"/>
        <end position="655"/>
    </location>
</feature>
<dbReference type="EMBL" id="JAERRA010000001">
    <property type="protein sequence ID" value="MBL0718915.1"/>
    <property type="molecule type" value="Genomic_DNA"/>
</dbReference>
<keyword evidence="4" id="KW-1185">Reference proteome</keyword>
<protein>
    <submittedName>
        <fullName evidence="3">Efflux RND transporter permease subunit</fullName>
    </submittedName>
</protein>
<evidence type="ECO:0000313" key="4">
    <source>
        <dbReference type="Proteomes" id="UP000643207"/>
    </source>
</evidence>
<evidence type="ECO:0000256" key="2">
    <source>
        <dbReference type="SAM" id="Phobius"/>
    </source>
</evidence>
<feature type="transmembrane region" description="Helical" evidence="2">
    <location>
        <begin position="472"/>
        <end position="497"/>
    </location>
</feature>
<gene>
    <name evidence="3" type="ORF">JI742_03335</name>
</gene>
<dbReference type="GO" id="GO:0042910">
    <property type="term" value="F:xenobiotic transmembrane transporter activity"/>
    <property type="evidence" value="ECO:0007669"/>
    <property type="project" value="TreeGrafter"/>
</dbReference>
<evidence type="ECO:0000256" key="1">
    <source>
        <dbReference type="SAM" id="MobiDB-lite"/>
    </source>
</evidence>
<dbReference type="Gene3D" id="3.30.70.1320">
    <property type="entry name" value="Multidrug efflux transporter AcrB pore domain like"/>
    <property type="match status" value="1"/>
</dbReference>
<keyword evidence="2" id="KW-0812">Transmembrane</keyword>
<dbReference type="InterPro" id="IPR001036">
    <property type="entry name" value="Acrflvin-R"/>
</dbReference>
<feature type="transmembrane region" description="Helical" evidence="2">
    <location>
        <begin position="442"/>
        <end position="460"/>
    </location>
</feature>
<dbReference type="Gene3D" id="3.30.70.1440">
    <property type="entry name" value="Multidrug efflux transporter AcrB pore domain"/>
    <property type="match status" value="1"/>
</dbReference>
<dbReference type="Proteomes" id="UP000643207">
    <property type="component" value="Unassembled WGS sequence"/>
</dbReference>
<sequence>MIAALLRFSVRRAGLVVGLALALLGLALAQLGEARLDVFPEFAPAQVVIQTEAPGLGTEAVEARVSQPIEQAVSGLVGLQSLRSQSIPGLSVVTLIFDERGELHRNRQQVAERLAQTRGLPEGVVPHITPLTSSASTVLGVGLTSKTLDGVALRSLVDGVLRPQLLAVSGVADVNVFGGLQRQWQVQLDPEALARLGLGLDELVEALRAAGGSRPAGFVETPNQRVPLKLLLGGETAAALESAVIGRHGGQPVRLGQVAQLREAGAPPYNGALINGEPGVLLMIQGQLGANTQQLTERLDLALASIEPALRSQGAELHRDLFRPARFIATAVGHVQRDVLIGSALVIGVLFLFLYNVRTAVVSVVAIPLSLMAAITAITSAGMSLNIMVLGGLAIALGEVVDDAIIDSENIFRRLREHRAAPDGRPLWQVVYEASMEVRASVVYATFIVALVFVPLLTLSGVAGKLFAPLGLAYIAAILASLAVALTVTPALSLLLLGGRPLPAGDPPLIAWLKPRYGRLLLAVERHALPVLIGTGLLMALGLAVLPLLAGRFIPPLKEGHYIVHMAAIPGTSLGESLRLGKRVSETLLAIDGVESVAQWVGRAQDGADTFGPHYSEIEVEIGQKSGPEQARILADIRRSLSGDDGDEDRSDEEAAGSAGFPGLQFGVNTFLTERIGETVSGHPADVVVQLYGPSLDALDRDSQAVAAVLAAQRGVRDVQQLAPPGTPELAIRLRPEALARHGLSAGEVMQAVQMAYDGLTLGEVAGSDRLGGRPAPLVLTLAPEARQDLGQVRELPLRARDGRLLRLAEVADVELGQGRYKILREGSRRVQTVVANIDPRRDPERFVERLRQDLAERVQLAPGHHIEVTGAALAQRAARSELLAAALLASLGVAALLYLAFGSLHHLVLTFINLPFALIGGVVAVLAGGGGLSLGSVVGFVTLFGITLRNSIMLVSHYQQLVEVEGLPWNLATALRGAQERLPSILMTALVTGLGLAPLALGSAEPGREIEGPMATLIVGGLISSTLLNLLVLPTVLLKFGRFRSAAQAAAGPA</sequence>
<evidence type="ECO:0000313" key="3">
    <source>
        <dbReference type="EMBL" id="MBL0718915.1"/>
    </source>
</evidence>
<dbReference type="SUPFAM" id="SSF82693">
    <property type="entry name" value="Multidrug efflux transporter AcrB pore domain, PN1, PN2, PC1 and PC2 subdomains"/>
    <property type="match status" value="2"/>
</dbReference>
<dbReference type="InterPro" id="IPR027463">
    <property type="entry name" value="AcrB_DN_DC_subdom"/>
</dbReference>
<dbReference type="AlphaFoldDB" id="A0A9X0XBU5"/>
<name>A0A9X0XBU5_9BURK</name>
<accession>A0A9X0XBU5</accession>
<dbReference type="PANTHER" id="PTHR32063:SF4">
    <property type="entry name" value="SLR6043 PROTEIN"/>
    <property type="match status" value="1"/>
</dbReference>
<proteinExistence type="predicted"/>
<organism evidence="3 4">
    <name type="scientific">Aquariibacter lacus</name>
    <dbReference type="NCBI Taxonomy" id="2801332"/>
    <lineage>
        <taxon>Bacteria</taxon>
        <taxon>Pseudomonadati</taxon>
        <taxon>Pseudomonadota</taxon>
        <taxon>Betaproteobacteria</taxon>
        <taxon>Burkholderiales</taxon>
        <taxon>Sphaerotilaceae</taxon>
        <taxon>Aquariibacter</taxon>
    </lineage>
</organism>
<keyword evidence="2" id="KW-1133">Transmembrane helix</keyword>
<feature type="transmembrane region" description="Helical" evidence="2">
    <location>
        <begin position="339"/>
        <end position="357"/>
    </location>
</feature>
<feature type="transmembrane region" description="Helical" evidence="2">
    <location>
        <begin position="883"/>
        <end position="905"/>
    </location>
</feature>
<dbReference type="PANTHER" id="PTHR32063">
    <property type="match status" value="1"/>
</dbReference>
<feature type="transmembrane region" description="Helical" evidence="2">
    <location>
        <begin position="986"/>
        <end position="1005"/>
    </location>
</feature>
<dbReference type="SUPFAM" id="SSF82866">
    <property type="entry name" value="Multidrug efflux transporter AcrB transmembrane domain"/>
    <property type="match status" value="2"/>
</dbReference>
<dbReference type="Gene3D" id="1.20.1640.10">
    <property type="entry name" value="Multidrug efflux transporter AcrB transmembrane domain"/>
    <property type="match status" value="2"/>
</dbReference>
<dbReference type="Gene3D" id="3.30.70.1430">
    <property type="entry name" value="Multidrug efflux transporter AcrB pore domain"/>
    <property type="match status" value="2"/>
</dbReference>
<feature type="transmembrane region" description="Helical" evidence="2">
    <location>
        <begin position="528"/>
        <end position="549"/>
    </location>
</feature>
<dbReference type="Pfam" id="PF00873">
    <property type="entry name" value="ACR_tran"/>
    <property type="match status" value="1"/>
</dbReference>
<feature type="transmembrane region" description="Helical" evidence="2">
    <location>
        <begin position="369"/>
        <end position="397"/>
    </location>
</feature>
<keyword evidence="2" id="KW-0472">Membrane</keyword>
<dbReference type="GO" id="GO:0005886">
    <property type="term" value="C:plasma membrane"/>
    <property type="evidence" value="ECO:0007669"/>
    <property type="project" value="TreeGrafter"/>
</dbReference>
<dbReference type="PRINTS" id="PR00702">
    <property type="entry name" value="ACRIFLAVINRP"/>
</dbReference>
<dbReference type="RefSeq" id="WP_201823985.1">
    <property type="nucleotide sequence ID" value="NZ_JAERRA010000001.1"/>
</dbReference>